<accession>A0A1X2IBQ8</accession>
<keyword evidence="2" id="KW-0812">Transmembrane</keyword>
<dbReference type="AlphaFoldDB" id="A0A1X2IBQ8"/>
<dbReference type="EMBL" id="MCGE01000016">
    <property type="protein sequence ID" value="ORZ13495.1"/>
    <property type="molecule type" value="Genomic_DNA"/>
</dbReference>
<sequence length="309" mass="32676">MHPDGIDTIYSPYVRNTAASSSTTMIVPNSPPPSDNNNNDDDDEQGVMVEEKGINEDNYDPTFDMKKQKQPYYHYNSLEHPHTPLCQLHQDKRSALITPINTTIPIPFSPVFTTHHASSYFPTITASSSASTPAPLPITNTPTSISAAAVASSTITASTSPKKKVKRWIVAALMIIVGLLIALTFILIGLGKAFSQPQHHTPPSALSLLPSSSSSPSSSTSSILSSSSSSPPIYITATATATATATSTATATATATATITNLLVSPVHHPTLNAFLPFIPTSFPSTHHPSMIHTAVVPTIVSTFPSFSV</sequence>
<protein>
    <submittedName>
        <fullName evidence="3">Uncharacterized protein</fullName>
    </submittedName>
</protein>
<evidence type="ECO:0000256" key="1">
    <source>
        <dbReference type="SAM" id="MobiDB-lite"/>
    </source>
</evidence>
<keyword evidence="2" id="KW-0472">Membrane</keyword>
<reference evidence="3 4" key="1">
    <citation type="submission" date="2016-07" db="EMBL/GenBank/DDBJ databases">
        <title>Pervasive Adenine N6-methylation of Active Genes in Fungi.</title>
        <authorList>
            <consortium name="DOE Joint Genome Institute"/>
            <person name="Mondo S.J."/>
            <person name="Dannebaum R.O."/>
            <person name="Kuo R.C."/>
            <person name="Labutti K."/>
            <person name="Haridas S."/>
            <person name="Kuo A."/>
            <person name="Salamov A."/>
            <person name="Ahrendt S.R."/>
            <person name="Lipzen A."/>
            <person name="Sullivan W."/>
            <person name="Andreopoulos W.B."/>
            <person name="Clum A."/>
            <person name="Lindquist E."/>
            <person name="Daum C."/>
            <person name="Ramamoorthy G.K."/>
            <person name="Gryganskyi A."/>
            <person name="Culley D."/>
            <person name="Magnuson J.K."/>
            <person name="James T.Y."/>
            <person name="O'Malley M.A."/>
            <person name="Stajich J.E."/>
            <person name="Spatafora J.W."/>
            <person name="Visel A."/>
            <person name="Grigoriev I.V."/>
        </authorList>
    </citation>
    <scope>NUCLEOTIDE SEQUENCE [LARGE SCALE GENOMIC DNA]</scope>
    <source>
        <strain evidence="3 4">NRRL 1336</strain>
    </source>
</reference>
<organism evidence="3 4">
    <name type="scientific">Absidia repens</name>
    <dbReference type="NCBI Taxonomy" id="90262"/>
    <lineage>
        <taxon>Eukaryota</taxon>
        <taxon>Fungi</taxon>
        <taxon>Fungi incertae sedis</taxon>
        <taxon>Mucoromycota</taxon>
        <taxon>Mucoromycotina</taxon>
        <taxon>Mucoromycetes</taxon>
        <taxon>Mucorales</taxon>
        <taxon>Cunninghamellaceae</taxon>
        <taxon>Absidia</taxon>
    </lineage>
</organism>
<dbReference type="OrthoDB" id="2287984at2759"/>
<comment type="caution">
    <text evidence="3">The sequence shown here is derived from an EMBL/GenBank/DDBJ whole genome shotgun (WGS) entry which is preliminary data.</text>
</comment>
<evidence type="ECO:0000313" key="3">
    <source>
        <dbReference type="EMBL" id="ORZ13495.1"/>
    </source>
</evidence>
<dbReference type="Proteomes" id="UP000193560">
    <property type="component" value="Unassembled WGS sequence"/>
</dbReference>
<evidence type="ECO:0000256" key="2">
    <source>
        <dbReference type="SAM" id="Phobius"/>
    </source>
</evidence>
<name>A0A1X2IBQ8_9FUNG</name>
<proteinExistence type="predicted"/>
<keyword evidence="2" id="KW-1133">Transmembrane helix</keyword>
<evidence type="ECO:0000313" key="4">
    <source>
        <dbReference type="Proteomes" id="UP000193560"/>
    </source>
</evidence>
<gene>
    <name evidence="3" type="ORF">BCR42DRAFT_393913</name>
</gene>
<keyword evidence="4" id="KW-1185">Reference proteome</keyword>
<feature type="transmembrane region" description="Helical" evidence="2">
    <location>
        <begin position="168"/>
        <end position="190"/>
    </location>
</feature>
<feature type="region of interest" description="Disordered" evidence="1">
    <location>
        <begin position="20"/>
        <end position="44"/>
    </location>
</feature>